<dbReference type="Proteomes" id="UP000187166">
    <property type="component" value="Unassembled WGS sequence"/>
</dbReference>
<dbReference type="STRING" id="1465756.BIV18_00370"/>
<dbReference type="EMBL" id="MJIH01000001">
    <property type="protein sequence ID" value="OLR64119.1"/>
    <property type="molecule type" value="Genomic_DNA"/>
</dbReference>
<keyword evidence="3" id="KW-1185">Reference proteome</keyword>
<dbReference type="GO" id="GO:0005524">
    <property type="term" value="F:ATP binding"/>
    <property type="evidence" value="ECO:0007669"/>
    <property type="project" value="UniProtKB-UniRule"/>
</dbReference>
<dbReference type="PANTHER" id="PTHR30455:SF2">
    <property type="entry name" value="TRANSCRIPTIONAL REPRESSOR NRDR"/>
    <property type="match status" value="1"/>
</dbReference>
<comment type="caution">
    <text evidence="2">The sequence shown here is derived from an EMBL/GenBank/DDBJ whole genome shotgun (WGS) entry which is preliminary data.</text>
</comment>
<dbReference type="Pfam" id="PF03477">
    <property type="entry name" value="ATP-cone"/>
    <property type="match status" value="1"/>
</dbReference>
<reference evidence="2 3" key="1">
    <citation type="journal article" date="2016" name="Appl. Environ. Microbiol.">
        <title>Function and Phylogeny of Bacterial Butyryl Coenzyme A:Acetate Transferases and Their Diversity in the Proximal Colon of Swine.</title>
        <authorList>
            <person name="Trachsel J."/>
            <person name="Bayles D.O."/>
            <person name="Looft T."/>
            <person name="Levine U.Y."/>
            <person name="Allen H.K."/>
        </authorList>
    </citation>
    <scope>NUCLEOTIDE SEQUENCE [LARGE SCALE GENOMIC DNA]</scope>
    <source>
        <strain evidence="2 3">35-6-1</strain>
    </source>
</reference>
<keyword evidence="1" id="KW-0804">Transcription</keyword>
<dbReference type="NCBIfam" id="TIGR00244">
    <property type="entry name" value="transcriptional regulator NrdR"/>
    <property type="match status" value="1"/>
</dbReference>
<accession>A0A1U7LXI0</accession>
<dbReference type="HAMAP" id="MF_00440">
    <property type="entry name" value="NrdR"/>
    <property type="match status" value="1"/>
</dbReference>
<comment type="cofactor">
    <cofactor evidence="1">
        <name>Zn(2+)</name>
        <dbReference type="ChEBI" id="CHEBI:29105"/>
    </cofactor>
    <text evidence="1">Binds 1 zinc ion.</text>
</comment>
<name>A0A1U7LXI0_9FIRM</name>
<dbReference type="eggNOG" id="COG1327">
    <property type="taxonomic scope" value="Bacteria"/>
</dbReference>
<dbReference type="InterPro" id="IPR003796">
    <property type="entry name" value="RNR_NrdR-like"/>
</dbReference>
<dbReference type="GO" id="GO:0045892">
    <property type="term" value="P:negative regulation of DNA-templated transcription"/>
    <property type="evidence" value="ECO:0007669"/>
    <property type="project" value="UniProtKB-UniRule"/>
</dbReference>
<evidence type="ECO:0000313" key="2">
    <source>
        <dbReference type="EMBL" id="OLR64119.1"/>
    </source>
</evidence>
<gene>
    <name evidence="1" type="primary">nrdR</name>
    <name evidence="2" type="ORF">BIV18_00370</name>
</gene>
<keyword evidence="1" id="KW-0862">Zinc</keyword>
<dbReference type="Pfam" id="PF22811">
    <property type="entry name" value="Zn_ribbon_NrdR"/>
    <property type="match status" value="1"/>
</dbReference>
<dbReference type="GO" id="GO:0003677">
    <property type="term" value="F:DNA binding"/>
    <property type="evidence" value="ECO:0007669"/>
    <property type="project" value="UniProtKB-KW"/>
</dbReference>
<evidence type="ECO:0000313" key="3">
    <source>
        <dbReference type="Proteomes" id="UP000187166"/>
    </source>
</evidence>
<dbReference type="RefSeq" id="WP_075658609.1">
    <property type="nucleotide sequence ID" value="NZ_JABDSR010000004.1"/>
</dbReference>
<feature type="zinc finger region" evidence="1">
    <location>
        <begin position="3"/>
        <end position="34"/>
    </location>
</feature>
<comment type="function">
    <text evidence="1">Negatively regulates transcription of bacterial ribonucleotide reductase nrd genes and operons by binding to NrdR-boxes.</text>
</comment>
<keyword evidence="1" id="KW-0678">Repressor</keyword>
<accession>A0A848RGM7</accession>
<organism evidence="2 3">
    <name type="scientific">Peptoniphilus porci</name>
    <dbReference type="NCBI Taxonomy" id="2652280"/>
    <lineage>
        <taxon>Bacteria</taxon>
        <taxon>Bacillati</taxon>
        <taxon>Bacillota</taxon>
        <taxon>Tissierellia</taxon>
        <taxon>Tissierellales</taxon>
        <taxon>Peptoniphilaceae</taxon>
        <taxon>Peptoniphilus</taxon>
    </lineage>
</organism>
<dbReference type="GO" id="GO:0008270">
    <property type="term" value="F:zinc ion binding"/>
    <property type="evidence" value="ECO:0007669"/>
    <property type="project" value="UniProtKB-UniRule"/>
</dbReference>
<keyword evidence="1" id="KW-0238">DNA-binding</keyword>
<dbReference type="AlphaFoldDB" id="A0A1U7LXI0"/>
<comment type="similarity">
    <text evidence="1">Belongs to the NrdR family.</text>
</comment>
<keyword evidence="1" id="KW-0547">Nucleotide-binding</keyword>
<proteinExistence type="inferred from homology"/>
<dbReference type="InterPro" id="IPR005144">
    <property type="entry name" value="ATP-cone_dom"/>
</dbReference>
<keyword evidence="1" id="KW-0805">Transcription regulation</keyword>
<sequence length="152" mass="17982">MKCPFCGYNDSKVLDTRPTDEGYTIRRRRECLKCQKRFTTYEKIEQSPVMVIKKDGNRQAFDREKIIKGMIKSCEKRPVSADKIEEAVNNIEKKIENSMRREITSLEIGEMVMNELKDLDEVSYVRFASVYREFKDLQSFVDELESFVKKKN</sequence>
<dbReference type="InterPro" id="IPR055173">
    <property type="entry name" value="NrdR-like_N"/>
</dbReference>
<keyword evidence="1" id="KW-0479">Metal-binding</keyword>
<keyword evidence="1" id="KW-0863">Zinc-finger</keyword>
<dbReference type="PROSITE" id="PS51161">
    <property type="entry name" value="ATP_CONE"/>
    <property type="match status" value="1"/>
</dbReference>
<protein>
    <recommendedName>
        <fullName evidence="1">Transcriptional repressor NrdR</fullName>
    </recommendedName>
</protein>
<evidence type="ECO:0000256" key="1">
    <source>
        <dbReference type="HAMAP-Rule" id="MF_00440"/>
    </source>
</evidence>
<dbReference type="PANTHER" id="PTHR30455">
    <property type="entry name" value="TRANSCRIPTIONAL REPRESSOR NRDR"/>
    <property type="match status" value="1"/>
</dbReference>
<keyword evidence="1" id="KW-0067">ATP-binding</keyword>